<accession>M2YBN4</accession>
<dbReference type="EMBL" id="ANHZ02000020">
    <property type="protein sequence ID" value="EME35890.1"/>
    <property type="molecule type" value="Genomic_DNA"/>
</dbReference>
<evidence type="ECO:0000313" key="2">
    <source>
        <dbReference type="EMBL" id="EME35890.1"/>
    </source>
</evidence>
<keyword evidence="1" id="KW-1133">Transmembrane helix</keyword>
<dbReference type="AlphaFoldDB" id="M2YBN4"/>
<evidence type="ECO:0000256" key="1">
    <source>
        <dbReference type="SAM" id="Phobius"/>
    </source>
</evidence>
<dbReference type="RefSeq" id="WP_006215516.1">
    <property type="nucleotide sequence ID" value="NZ_ANHZ02000020.1"/>
</dbReference>
<reference evidence="2 3" key="1">
    <citation type="journal article" date="2014" name="Genome Announc.">
        <title>Draft Genome Sequence of Kocuria palustris PEL.</title>
        <authorList>
            <person name="Sharma G."/>
            <person name="Khatri I."/>
            <person name="Subramanian S."/>
        </authorList>
    </citation>
    <scope>NUCLEOTIDE SEQUENCE [LARGE SCALE GENOMIC DNA]</scope>
    <source>
        <strain evidence="2 3">PEL</strain>
    </source>
</reference>
<name>M2YBN4_9MICC</name>
<feature type="transmembrane region" description="Helical" evidence="1">
    <location>
        <begin position="21"/>
        <end position="44"/>
    </location>
</feature>
<organism evidence="2 3">
    <name type="scientific">Kocuria palustris PEL</name>
    <dbReference type="NCBI Taxonomy" id="1236550"/>
    <lineage>
        <taxon>Bacteria</taxon>
        <taxon>Bacillati</taxon>
        <taxon>Actinomycetota</taxon>
        <taxon>Actinomycetes</taxon>
        <taxon>Micrococcales</taxon>
        <taxon>Micrococcaceae</taxon>
        <taxon>Kocuria</taxon>
    </lineage>
</organism>
<sequence length="180" mass="18864">MQQIGTENPSRQSTPAASGRTGLWISLIGIAALVVIFVVALLQAANESSLLGWILAGIAAGWLLIAAFVLWSVRKAARFGARQMEEAQRTAQRAFGRAPAATQSAPAPSRSITDQKIEHSFQIIMVQTRVISANLPAADGSNPGDRAQVDRALDTIAVTASNGMGMVQDSAAPVDGDIVD</sequence>
<comment type="caution">
    <text evidence="2">The sequence shown here is derived from an EMBL/GenBank/DDBJ whole genome shotgun (WGS) entry which is preliminary data.</text>
</comment>
<dbReference type="STRING" id="71999.KPaMU14_02540"/>
<feature type="transmembrane region" description="Helical" evidence="1">
    <location>
        <begin position="50"/>
        <end position="73"/>
    </location>
</feature>
<gene>
    <name evidence="2" type="ORF">C884_01290</name>
</gene>
<evidence type="ECO:0000313" key="3">
    <source>
        <dbReference type="Proteomes" id="UP000009877"/>
    </source>
</evidence>
<protein>
    <submittedName>
        <fullName evidence="2">Uncharacterized protein</fullName>
    </submittedName>
</protein>
<keyword evidence="1" id="KW-0812">Transmembrane</keyword>
<keyword evidence="3" id="KW-1185">Reference proteome</keyword>
<keyword evidence="1" id="KW-0472">Membrane</keyword>
<dbReference type="GeneID" id="93316689"/>
<proteinExistence type="predicted"/>
<dbReference type="Proteomes" id="UP000009877">
    <property type="component" value="Unassembled WGS sequence"/>
</dbReference>